<name>A0AAW0FXI5_9APHY</name>
<dbReference type="Proteomes" id="UP001385951">
    <property type="component" value="Unassembled WGS sequence"/>
</dbReference>
<keyword evidence="2" id="KW-1185">Reference proteome</keyword>
<dbReference type="EMBL" id="JASBNA010000017">
    <property type="protein sequence ID" value="KAK7686213.1"/>
    <property type="molecule type" value="Genomic_DNA"/>
</dbReference>
<accession>A0AAW0FXI5</accession>
<dbReference type="AlphaFoldDB" id="A0AAW0FXI5"/>
<evidence type="ECO:0000313" key="2">
    <source>
        <dbReference type="Proteomes" id="UP001385951"/>
    </source>
</evidence>
<sequence length="245" mass="28377">MHHCLQIYEILEMISGELYDEAEVWQNPEAEDAIKRPIMPHNPLLAWALTCRTFTEPALDILWRSLQSPYPIGFAFQPNVQPVLCGSNDGADNEDEDTNSEADEYDYILLGFSTTPSPAAWDRFRSYYGRQVRAIEFWDCPLWKCMVSPRFLAELTAYRPPGDLFPNLREARWFEHRKELFPHITLFLTTTLTSITISFKSNTNVIRFCDLIRVFAPALKHVVIEYYSFRPTPAMQVALTRTLSS</sequence>
<comment type="caution">
    <text evidence="1">The sequence shown here is derived from an EMBL/GenBank/DDBJ whole genome shotgun (WGS) entry which is preliminary data.</text>
</comment>
<evidence type="ECO:0000313" key="1">
    <source>
        <dbReference type="EMBL" id="KAK7686213.1"/>
    </source>
</evidence>
<protein>
    <submittedName>
        <fullName evidence="1">Uncharacterized protein</fullName>
    </submittedName>
</protein>
<proteinExistence type="predicted"/>
<organism evidence="1 2">
    <name type="scientific">Cerrena zonata</name>
    <dbReference type="NCBI Taxonomy" id="2478898"/>
    <lineage>
        <taxon>Eukaryota</taxon>
        <taxon>Fungi</taxon>
        <taxon>Dikarya</taxon>
        <taxon>Basidiomycota</taxon>
        <taxon>Agaricomycotina</taxon>
        <taxon>Agaricomycetes</taxon>
        <taxon>Polyporales</taxon>
        <taxon>Cerrenaceae</taxon>
        <taxon>Cerrena</taxon>
    </lineage>
</organism>
<reference evidence="1 2" key="1">
    <citation type="submission" date="2022-09" db="EMBL/GenBank/DDBJ databases">
        <authorList>
            <person name="Palmer J.M."/>
        </authorList>
    </citation>
    <scope>NUCLEOTIDE SEQUENCE [LARGE SCALE GENOMIC DNA]</scope>
    <source>
        <strain evidence="1 2">DSM 7382</strain>
    </source>
</reference>
<gene>
    <name evidence="1" type="ORF">QCA50_010433</name>
</gene>